<gene>
    <name evidence="2" type="ORF">GCM10010985_35090</name>
</gene>
<keyword evidence="3" id="KW-1185">Reference proteome</keyword>
<sequence length="58" mass="6248">MNYLTIIAIVWTVCALFAVLFIRGATAQERKPARVAQRRELGNASNGANAVKTASRAS</sequence>
<evidence type="ECO:0000313" key="3">
    <source>
        <dbReference type="Proteomes" id="UP000597138"/>
    </source>
</evidence>
<dbReference type="EMBL" id="BMEG01000005">
    <property type="protein sequence ID" value="GGD77585.1"/>
    <property type="molecule type" value="Genomic_DNA"/>
</dbReference>
<dbReference type="Proteomes" id="UP000597138">
    <property type="component" value="Unassembled WGS sequence"/>
</dbReference>
<dbReference type="RefSeq" id="WP_167569240.1">
    <property type="nucleotide sequence ID" value="NZ_BMEG01000005.1"/>
</dbReference>
<proteinExistence type="predicted"/>
<name>A0ABQ1RQ99_9BURK</name>
<reference evidence="3" key="1">
    <citation type="journal article" date="2019" name="Int. J. Syst. Evol. Microbiol.">
        <title>The Global Catalogue of Microorganisms (GCM) 10K type strain sequencing project: providing services to taxonomists for standard genome sequencing and annotation.</title>
        <authorList>
            <consortium name="The Broad Institute Genomics Platform"/>
            <consortium name="The Broad Institute Genome Sequencing Center for Infectious Disease"/>
            <person name="Wu L."/>
            <person name="Ma J."/>
        </authorList>
    </citation>
    <scope>NUCLEOTIDE SEQUENCE [LARGE SCALE GENOMIC DNA]</scope>
    <source>
        <strain evidence="3">CGMCC 1.11013</strain>
    </source>
</reference>
<feature type="region of interest" description="Disordered" evidence="1">
    <location>
        <begin position="39"/>
        <end position="58"/>
    </location>
</feature>
<comment type="caution">
    <text evidence="2">The sequence shown here is derived from an EMBL/GenBank/DDBJ whole genome shotgun (WGS) entry which is preliminary data.</text>
</comment>
<evidence type="ECO:0000256" key="1">
    <source>
        <dbReference type="SAM" id="MobiDB-lite"/>
    </source>
</evidence>
<protein>
    <submittedName>
        <fullName evidence="2">Uncharacterized protein</fullName>
    </submittedName>
</protein>
<evidence type="ECO:0000313" key="2">
    <source>
        <dbReference type="EMBL" id="GGD77585.1"/>
    </source>
</evidence>
<accession>A0ABQ1RQ99</accession>
<organism evidence="2 3">
    <name type="scientific">Caballeronia grimmiae</name>
    <dbReference type="NCBI Taxonomy" id="1071679"/>
    <lineage>
        <taxon>Bacteria</taxon>
        <taxon>Pseudomonadati</taxon>
        <taxon>Pseudomonadota</taxon>
        <taxon>Betaproteobacteria</taxon>
        <taxon>Burkholderiales</taxon>
        <taxon>Burkholderiaceae</taxon>
        <taxon>Caballeronia</taxon>
    </lineage>
</organism>